<feature type="transmembrane region" description="Helical" evidence="1">
    <location>
        <begin position="104"/>
        <end position="121"/>
    </location>
</feature>
<dbReference type="NCBIfam" id="NF041644">
    <property type="entry name" value="CBO0543_fam"/>
    <property type="match status" value="1"/>
</dbReference>
<gene>
    <name evidence="2" type="ORF">NQZ67_02635</name>
</gene>
<dbReference type="EMBL" id="JANIPJ010000002">
    <property type="protein sequence ID" value="MCR2802768.1"/>
    <property type="molecule type" value="Genomic_DNA"/>
</dbReference>
<keyword evidence="3" id="KW-1185">Reference proteome</keyword>
<sequence>MGILFQSNPRTQEIYKMVHETYELKKAMWLEDVFLTWQWWLGVALTVLPWIFWLFVRKKEHTHRFLYAAFFVMVIAIWLDSFGVQLGLWHYNYEVSPFSPNYKPWDITLIPVMTMLTIQWFPKAKAWIKGAIYAALIAFVFEPLFVWIGFVHYPQWEFIFSYPVYFLMYVIASYLYRAKTFNARMPE</sequence>
<feature type="transmembrane region" description="Helical" evidence="1">
    <location>
        <begin position="159"/>
        <end position="176"/>
    </location>
</feature>
<protein>
    <submittedName>
        <fullName evidence="2">Uncharacterized protein</fullName>
    </submittedName>
</protein>
<feature type="transmembrane region" description="Helical" evidence="1">
    <location>
        <begin position="65"/>
        <end position="84"/>
    </location>
</feature>
<name>A0A9X2MJ47_9BACL</name>
<keyword evidence="1" id="KW-0812">Transmembrane</keyword>
<dbReference type="Proteomes" id="UP001141950">
    <property type="component" value="Unassembled WGS sequence"/>
</dbReference>
<reference evidence="2" key="1">
    <citation type="submission" date="2022-08" db="EMBL/GenBank/DDBJ databases">
        <title>The genomic sequence of strain Paenibacillus sp. SCIV0701.</title>
        <authorList>
            <person name="Zhao H."/>
        </authorList>
    </citation>
    <scope>NUCLEOTIDE SEQUENCE</scope>
    <source>
        <strain evidence="2">SCIV0701</strain>
    </source>
</reference>
<feature type="transmembrane region" description="Helical" evidence="1">
    <location>
        <begin position="133"/>
        <end position="153"/>
    </location>
</feature>
<comment type="caution">
    <text evidence="2">The sequence shown here is derived from an EMBL/GenBank/DDBJ whole genome shotgun (WGS) entry which is preliminary data.</text>
</comment>
<dbReference type="AlphaFoldDB" id="A0A9X2MJ47"/>
<proteinExistence type="predicted"/>
<evidence type="ECO:0000313" key="3">
    <source>
        <dbReference type="Proteomes" id="UP001141950"/>
    </source>
</evidence>
<feature type="transmembrane region" description="Helical" evidence="1">
    <location>
        <begin position="37"/>
        <end position="56"/>
    </location>
</feature>
<organism evidence="2 3">
    <name type="scientific">Paenibacillus soyae</name>
    <dbReference type="NCBI Taxonomy" id="2969249"/>
    <lineage>
        <taxon>Bacteria</taxon>
        <taxon>Bacillati</taxon>
        <taxon>Bacillota</taxon>
        <taxon>Bacilli</taxon>
        <taxon>Bacillales</taxon>
        <taxon>Paenibacillaceae</taxon>
        <taxon>Paenibacillus</taxon>
    </lineage>
</organism>
<keyword evidence="1" id="KW-1133">Transmembrane helix</keyword>
<evidence type="ECO:0000313" key="2">
    <source>
        <dbReference type="EMBL" id="MCR2802768.1"/>
    </source>
</evidence>
<keyword evidence="1" id="KW-0472">Membrane</keyword>
<dbReference type="RefSeq" id="WP_257442489.1">
    <property type="nucleotide sequence ID" value="NZ_JANIPJ010000002.1"/>
</dbReference>
<dbReference type="InterPro" id="IPR048147">
    <property type="entry name" value="CBO0543-like"/>
</dbReference>
<accession>A0A9X2MJ47</accession>
<evidence type="ECO:0000256" key="1">
    <source>
        <dbReference type="SAM" id="Phobius"/>
    </source>
</evidence>